<keyword evidence="3" id="KW-0119">Carbohydrate metabolism</keyword>
<sequence>MDTKIYDDQFIVITGAAGLIGSCCVRYLNDQGFTNLILVDDIKKTNKWKNLLNKKYIDFISKHQLFDWLKGKEKEIKAFIHLGACSDTLEQNEDYLMQNNLRYSIRLAEYALQAKHRFIYASSAATYGDGSQGFIDDHGQLEYLKPLNLYGFSKHAFDLWLKQQGVLDQVTGLKYFNVFGPNENHKGRMASMIYKMTSLVQKEKVIRLFASSDPDQFADGDQCRDFIYVKDACQMTCEFLKNSLGGIFNIGSGSATTWHSLALAIFKALKIPPKITFIEMPKELGSQYQNYTCADMAKYIKVVEQPKLYSIQDAVEDYVQNYLTVDKRW</sequence>
<dbReference type="NCBIfam" id="TIGR02197">
    <property type="entry name" value="heptose_epim"/>
    <property type="match status" value="1"/>
</dbReference>
<name>A0ABX8UZR9_9BACT</name>
<feature type="domain" description="NAD-dependent epimerase/dehydratase" evidence="4">
    <location>
        <begin position="11"/>
        <end position="251"/>
    </location>
</feature>
<evidence type="ECO:0000313" key="6">
    <source>
        <dbReference type="Proteomes" id="UP000826014"/>
    </source>
</evidence>
<organism evidence="5 6">
    <name type="scientific">Candidatus Rhabdochlamydia oedothoracis</name>
    <dbReference type="NCBI Taxonomy" id="2720720"/>
    <lineage>
        <taxon>Bacteria</taxon>
        <taxon>Pseudomonadati</taxon>
        <taxon>Chlamydiota</taxon>
        <taxon>Chlamydiia</taxon>
        <taxon>Parachlamydiales</taxon>
        <taxon>Candidatus Rhabdochlamydiaceae</taxon>
        <taxon>Candidatus Rhabdochlamydia</taxon>
    </lineage>
</organism>
<evidence type="ECO:0000259" key="4">
    <source>
        <dbReference type="Pfam" id="PF01370"/>
    </source>
</evidence>
<dbReference type="PANTHER" id="PTHR43103">
    <property type="entry name" value="NUCLEOSIDE-DIPHOSPHATE-SUGAR EPIMERASE"/>
    <property type="match status" value="1"/>
</dbReference>
<dbReference type="EC" id="5.1.3.20" evidence="5"/>
<evidence type="ECO:0000313" key="5">
    <source>
        <dbReference type="EMBL" id="QYF48468.1"/>
    </source>
</evidence>
<dbReference type="InterPro" id="IPR011912">
    <property type="entry name" value="Heptose_epim"/>
</dbReference>
<dbReference type="InterPro" id="IPR036291">
    <property type="entry name" value="NAD(P)-bd_dom_sf"/>
</dbReference>
<dbReference type="PROSITE" id="PS51257">
    <property type="entry name" value="PROKAR_LIPOPROTEIN"/>
    <property type="match status" value="1"/>
</dbReference>
<dbReference type="InterPro" id="IPR001509">
    <property type="entry name" value="Epimerase_deHydtase"/>
</dbReference>
<keyword evidence="1" id="KW-0521">NADP</keyword>
<dbReference type="Proteomes" id="UP000826014">
    <property type="component" value="Chromosome"/>
</dbReference>
<evidence type="ECO:0000256" key="2">
    <source>
        <dbReference type="ARBA" id="ARBA00023235"/>
    </source>
</evidence>
<dbReference type="GO" id="GO:0008712">
    <property type="term" value="F:ADP-glyceromanno-heptose 6-epimerase activity"/>
    <property type="evidence" value="ECO:0007669"/>
    <property type="project" value="UniProtKB-EC"/>
</dbReference>
<dbReference type="PANTHER" id="PTHR43103:SF3">
    <property type="entry name" value="ADP-L-GLYCERO-D-MANNO-HEPTOSE-6-EPIMERASE"/>
    <property type="match status" value="1"/>
</dbReference>
<accession>A0ABX8UZR9</accession>
<dbReference type="CDD" id="cd05248">
    <property type="entry name" value="ADP_GME_SDR_e"/>
    <property type="match status" value="1"/>
</dbReference>
<protein>
    <submittedName>
        <fullName evidence="5">ADP-L-glycero-D-manno-heptose-6-epimerase</fullName>
        <ecNumber evidence="5">5.1.3.20</ecNumber>
    </submittedName>
</protein>
<evidence type="ECO:0000256" key="1">
    <source>
        <dbReference type="ARBA" id="ARBA00022857"/>
    </source>
</evidence>
<evidence type="ECO:0000256" key="3">
    <source>
        <dbReference type="ARBA" id="ARBA00023277"/>
    </source>
</evidence>
<keyword evidence="2 5" id="KW-0413">Isomerase</keyword>
<proteinExistence type="predicted"/>
<keyword evidence="6" id="KW-1185">Reference proteome</keyword>
<reference evidence="5 6" key="1">
    <citation type="journal article" date="2022" name="bioRxiv">
        <title>Ecology and evolution of chlamydial symbionts of arthropods.</title>
        <authorList>
            <person name="Halter T."/>
            <person name="Koestlbacher S."/>
            <person name="Collingro A."/>
            <person name="Sixt B.S."/>
            <person name="Toenshoff E.R."/>
            <person name="Hendrickx F."/>
            <person name="Kostanjsek R."/>
            <person name="Horn M."/>
        </authorList>
    </citation>
    <scope>NUCLEOTIDE SEQUENCE [LARGE SCALE GENOMIC DNA]</scope>
    <source>
        <strain evidence="5">W744xW776</strain>
    </source>
</reference>
<dbReference type="Gene3D" id="3.40.50.720">
    <property type="entry name" value="NAD(P)-binding Rossmann-like Domain"/>
    <property type="match status" value="1"/>
</dbReference>
<dbReference type="Gene3D" id="3.90.25.10">
    <property type="entry name" value="UDP-galactose 4-epimerase, domain 1"/>
    <property type="match status" value="1"/>
</dbReference>
<dbReference type="EMBL" id="CP075587">
    <property type="protein sequence ID" value="QYF48468.1"/>
    <property type="molecule type" value="Genomic_DNA"/>
</dbReference>
<gene>
    <name evidence="5" type="ORF">RHABOEDO_000632</name>
</gene>
<dbReference type="SUPFAM" id="SSF51735">
    <property type="entry name" value="NAD(P)-binding Rossmann-fold domains"/>
    <property type="match status" value="1"/>
</dbReference>
<dbReference type="RefSeq" id="WP_215217249.1">
    <property type="nucleotide sequence ID" value="NZ_CP075587.1"/>
</dbReference>
<dbReference type="Pfam" id="PF01370">
    <property type="entry name" value="Epimerase"/>
    <property type="match status" value="1"/>
</dbReference>